<dbReference type="Proteomes" id="UP001526147">
    <property type="component" value="Unassembled WGS sequence"/>
</dbReference>
<dbReference type="InterPro" id="IPR036390">
    <property type="entry name" value="WH_DNA-bd_sf"/>
</dbReference>
<proteinExistence type="predicted"/>
<dbReference type="InterPro" id="IPR036388">
    <property type="entry name" value="WH-like_DNA-bd_sf"/>
</dbReference>
<gene>
    <name evidence="1" type="ORF">OIH86_03395</name>
</gene>
<dbReference type="Gene3D" id="1.10.10.10">
    <property type="entry name" value="Winged helix-like DNA-binding domain superfamily/Winged helix DNA-binding domain"/>
    <property type="match status" value="1"/>
</dbReference>
<reference evidence="1 2" key="1">
    <citation type="submission" date="2022-10" db="EMBL/GenBank/DDBJ databases">
        <title>Draft genome assembly of moderately radiation resistant bacterium Metabacillus halosaccharovorans.</title>
        <authorList>
            <person name="Pal S."/>
            <person name="Gopinathan A."/>
        </authorList>
    </citation>
    <scope>NUCLEOTIDE SEQUENCE [LARGE SCALE GENOMIC DNA]</scope>
    <source>
        <strain evidence="1 2">VITHBRA001</strain>
    </source>
</reference>
<dbReference type="RefSeq" id="WP_264141606.1">
    <property type="nucleotide sequence ID" value="NZ_JAOYEY010000023.1"/>
</dbReference>
<evidence type="ECO:0000313" key="2">
    <source>
        <dbReference type="Proteomes" id="UP001526147"/>
    </source>
</evidence>
<sequence length="268" mass="31065">MKKKIELIACVGNYHKLSTFISIEEMNITVRVYRDVIRASIKRSDVQARLIALLELLKRHSCKYVGVSFMCKNTIAEKLEVSYKTVQRLVKKLEGLEMIKQYEMKRHKDMNQTANAVVILPAKNVNMSDKKPTKKDEKCPTKTNSISLKQNNLNTRNDVPAEDFSIANFVAHWVPESFVELVKSYYREAKSIEEFWKVIKQSNRVIDCFTGDRAFAPSQELSIGLMAFKEFVMKVKSGTQIQNKFGYFNGIVNNLMDKLYFDRDFMND</sequence>
<keyword evidence="2" id="KW-1185">Reference proteome</keyword>
<comment type="caution">
    <text evidence="1">The sequence shown here is derived from an EMBL/GenBank/DDBJ whole genome shotgun (WGS) entry which is preliminary data.</text>
</comment>
<accession>A0ABT3DCS8</accession>
<dbReference type="SUPFAM" id="SSF46785">
    <property type="entry name" value="Winged helix' DNA-binding domain"/>
    <property type="match status" value="1"/>
</dbReference>
<name>A0ABT3DCS8_9BACI</name>
<organism evidence="1 2">
    <name type="scientific">Metabacillus halosaccharovorans</name>
    <dbReference type="NCBI Taxonomy" id="930124"/>
    <lineage>
        <taxon>Bacteria</taxon>
        <taxon>Bacillati</taxon>
        <taxon>Bacillota</taxon>
        <taxon>Bacilli</taxon>
        <taxon>Bacillales</taxon>
        <taxon>Bacillaceae</taxon>
        <taxon>Metabacillus</taxon>
    </lineage>
</organism>
<dbReference type="EMBL" id="JAOYEY010000023">
    <property type="protein sequence ID" value="MCV9884686.1"/>
    <property type="molecule type" value="Genomic_DNA"/>
</dbReference>
<protein>
    <submittedName>
        <fullName evidence="1">Helix-turn-helix domain-containing protein</fullName>
    </submittedName>
</protein>
<evidence type="ECO:0000313" key="1">
    <source>
        <dbReference type="EMBL" id="MCV9884686.1"/>
    </source>
</evidence>